<accession>A0A5C6E4K4</accession>
<dbReference type="Pfam" id="PF02771">
    <property type="entry name" value="Acyl-CoA_dh_N"/>
    <property type="match status" value="1"/>
</dbReference>
<comment type="cofactor">
    <cofactor evidence="1 5">
        <name>FAD</name>
        <dbReference type="ChEBI" id="CHEBI:57692"/>
    </cofactor>
</comment>
<sequence>MTLDIHSRKPEAKPAKQSESFAETALRLGGASYDEAHRTGVVDHADDEVEALFSAEYQTVNSPIHRAVWGKQVATSGFEVTPMTQNESVSRVVTQSLAVVRKHCDNGTLLGEDGKIAASVLAELGSVGYWGLLVDTKYGGSGATMRQFAEMITQMAMIDPTVAGLASVHGCIGAVDPVRSFGSEEQKSRFLPKLADGRRLSAFALTEPCAGSDMTALRTHAVLDGDEYVVNGEKLFITNVIPGRTIGLVCKIDGKPSVLIVDLPFCCDEHFQLKKYGIYALRRAHNVGIIFRDFRVPAANLLTPVQGDGLTIAYHGLNLGRVALCANAAGAMRMMLAEMLPWGKFRQTYGKSIDKRELVRRRIGRMAGLIVACDALTAWGAGLLDQGYRGEMECIVAKIFGSEAQKEAAIELFMKTHGGRSFLAGHLFGDNVHDFLAPCIYEGEGEMLGMAFLKSLVKHHGKKFFEPIGRTLGSMGTTKLNPINPKHVWALKGPLTRYSMWFAKQKLVSAKWTPASISNAAASNERLSQHTRFAQRYLSRSGMTISRNMVKYQLTLADRQCRMSAMSSDVQNAVVILVTSLYARASKDVVTQSAADAVCRELRRRLTGEAPSDGDFRQVTQLGSMIVEKGWTEIGNVRAGKIMMPYE</sequence>
<evidence type="ECO:0000259" key="9">
    <source>
        <dbReference type="Pfam" id="PF02771"/>
    </source>
</evidence>
<evidence type="ECO:0000256" key="2">
    <source>
        <dbReference type="ARBA" id="ARBA00009347"/>
    </source>
</evidence>
<dbReference type="CDD" id="cd00567">
    <property type="entry name" value="ACAD"/>
    <property type="match status" value="1"/>
</dbReference>
<dbReference type="InterPro" id="IPR037069">
    <property type="entry name" value="AcylCoA_DH/ox_N_sf"/>
</dbReference>
<dbReference type="EMBL" id="SJPY01000002">
    <property type="protein sequence ID" value="TWU43770.1"/>
    <property type="molecule type" value="Genomic_DNA"/>
</dbReference>
<evidence type="ECO:0000313" key="11">
    <source>
        <dbReference type="Proteomes" id="UP000315471"/>
    </source>
</evidence>
<dbReference type="InterPro" id="IPR009100">
    <property type="entry name" value="AcylCoA_DH/oxidase_NM_dom_sf"/>
</dbReference>
<protein>
    <submittedName>
        <fullName evidence="10">Acyl-CoA dehydrogenase</fullName>
        <ecNumber evidence="10">1.3.99.-</ecNumber>
    </submittedName>
</protein>
<dbReference type="InterPro" id="IPR036250">
    <property type="entry name" value="AcylCo_DH-like_C"/>
</dbReference>
<dbReference type="InterPro" id="IPR009075">
    <property type="entry name" value="AcylCo_DH/oxidase_C"/>
</dbReference>
<dbReference type="AlphaFoldDB" id="A0A5C6E4K4"/>
<keyword evidence="4 5" id="KW-0274">FAD</keyword>
<feature type="domain" description="Acyl-CoA dehydrogenase/oxidase C-terminal" evidence="7">
    <location>
        <begin position="307"/>
        <end position="451"/>
    </location>
</feature>
<dbReference type="SUPFAM" id="SSF56645">
    <property type="entry name" value="Acyl-CoA dehydrogenase NM domain-like"/>
    <property type="match status" value="1"/>
</dbReference>
<comment type="caution">
    <text evidence="10">The sequence shown here is derived from an EMBL/GenBank/DDBJ whole genome shotgun (WGS) entry which is preliminary data.</text>
</comment>
<feature type="domain" description="Acyl-CoA dehydrogenase/oxidase N-terminal" evidence="9">
    <location>
        <begin position="89"/>
        <end position="197"/>
    </location>
</feature>
<organism evidence="10 11">
    <name type="scientific">Novipirellula aureliae</name>
    <dbReference type="NCBI Taxonomy" id="2527966"/>
    <lineage>
        <taxon>Bacteria</taxon>
        <taxon>Pseudomonadati</taxon>
        <taxon>Planctomycetota</taxon>
        <taxon>Planctomycetia</taxon>
        <taxon>Pirellulales</taxon>
        <taxon>Pirellulaceae</taxon>
        <taxon>Novipirellula</taxon>
    </lineage>
</organism>
<dbReference type="PANTHER" id="PTHR43884:SF12">
    <property type="entry name" value="ISOVALERYL-COA DEHYDROGENASE, MITOCHONDRIAL-RELATED"/>
    <property type="match status" value="1"/>
</dbReference>
<reference evidence="10 11" key="1">
    <citation type="submission" date="2019-02" db="EMBL/GenBank/DDBJ databases">
        <title>Deep-cultivation of Planctomycetes and their phenomic and genomic characterization uncovers novel biology.</title>
        <authorList>
            <person name="Wiegand S."/>
            <person name="Jogler M."/>
            <person name="Boedeker C."/>
            <person name="Pinto D."/>
            <person name="Vollmers J."/>
            <person name="Rivas-Marin E."/>
            <person name="Kohn T."/>
            <person name="Peeters S.H."/>
            <person name="Heuer A."/>
            <person name="Rast P."/>
            <person name="Oberbeckmann S."/>
            <person name="Bunk B."/>
            <person name="Jeske O."/>
            <person name="Meyerdierks A."/>
            <person name="Storesund J.E."/>
            <person name="Kallscheuer N."/>
            <person name="Luecker S."/>
            <person name="Lage O.M."/>
            <person name="Pohl T."/>
            <person name="Merkel B.J."/>
            <person name="Hornburger P."/>
            <person name="Mueller R.-W."/>
            <person name="Bruemmer F."/>
            <person name="Labrenz M."/>
            <person name="Spormann A.M."/>
            <person name="Op Den Camp H."/>
            <person name="Overmann J."/>
            <person name="Amann R."/>
            <person name="Jetten M.S.M."/>
            <person name="Mascher T."/>
            <person name="Medema M.H."/>
            <person name="Devos D.P."/>
            <person name="Kaster A.-K."/>
            <person name="Ovreas L."/>
            <person name="Rohde M."/>
            <person name="Galperin M.Y."/>
            <person name="Jogler C."/>
        </authorList>
    </citation>
    <scope>NUCLEOTIDE SEQUENCE [LARGE SCALE GENOMIC DNA]</scope>
    <source>
        <strain evidence="10 11">Q31b</strain>
    </source>
</reference>
<name>A0A5C6E4K4_9BACT</name>
<evidence type="ECO:0000256" key="3">
    <source>
        <dbReference type="ARBA" id="ARBA00022630"/>
    </source>
</evidence>
<dbReference type="Gene3D" id="2.40.110.10">
    <property type="entry name" value="Butyryl-CoA Dehydrogenase, subunit A, domain 2"/>
    <property type="match status" value="1"/>
</dbReference>
<dbReference type="Gene3D" id="1.20.140.10">
    <property type="entry name" value="Butyryl-CoA Dehydrogenase, subunit A, domain 3"/>
    <property type="match status" value="1"/>
</dbReference>
<dbReference type="Pfam" id="PF02770">
    <property type="entry name" value="Acyl-CoA_dh_M"/>
    <property type="match status" value="1"/>
</dbReference>
<evidence type="ECO:0000259" key="8">
    <source>
        <dbReference type="Pfam" id="PF02770"/>
    </source>
</evidence>
<dbReference type="InterPro" id="IPR006089">
    <property type="entry name" value="Acyl-CoA_DH_CS"/>
</dbReference>
<dbReference type="InterPro" id="IPR046373">
    <property type="entry name" value="Acyl-CoA_Oxase/DH_mid-dom_sf"/>
</dbReference>
<evidence type="ECO:0000256" key="1">
    <source>
        <dbReference type="ARBA" id="ARBA00001974"/>
    </source>
</evidence>
<evidence type="ECO:0000256" key="5">
    <source>
        <dbReference type="RuleBase" id="RU362125"/>
    </source>
</evidence>
<proteinExistence type="inferred from homology"/>
<keyword evidence="11" id="KW-1185">Reference proteome</keyword>
<dbReference type="Pfam" id="PF00441">
    <property type="entry name" value="Acyl-CoA_dh_1"/>
    <property type="match status" value="1"/>
</dbReference>
<dbReference type="Gene3D" id="1.10.540.10">
    <property type="entry name" value="Acyl-CoA dehydrogenase/oxidase, N-terminal domain"/>
    <property type="match status" value="1"/>
</dbReference>
<evidence type="ECO:0000313" key="10">
    <source>
        <dbReference type="EMBL" id="TWU43770.1"/>
    </source>
</evidence>
<keyword evidence="3 5" id="KW-0285">Flavoprotein</keyword>
<evidence type="ECO:0000259" key="7">
    <source>
        <dbReference type="Pfam" id="PF00441"/>
    </source>
</evidence>
<dbReference type="GO" id="GO:0003995">
    <property type="term" value="F:acyl-CoA dehydrogenase activity"/>
    <property type="evidence" value="ECO:0007669"/>
    <property type="project" value="InterPro"/>
</dbReference>
<dbReference type="PROSITE" id="PS00072">
    <property type="entry name" value="ACYL_COA_DH_1"/>
    <property type="match status" value="1"/>
</dbReference>
<dbReference type="SUPFAM" id="SSF47203">
    <property type="entry name" value="Acyl-CoA dehydrogenase C-terminal domain-like"/>
    <property type="match status" value="1"/>
</dbReference>
<dbReference type="GO" id="GO:0050660">
    <property type="term" value="F:flavin adenine dinucleotide binding"/>
    <property type="evidence" value="ECO:0007669"/>
    <property type="project" value="InterPro"/>
</dbReference>
<comment type="similarity">
    <text evidence="2 5">Belongs to the acyl-CoA dehydrogenase family.</text>
</comment>
<dbReference type="OrthoDB" id="9802447at2"/>
<dbReference type="RefSeq" id="WP_146598845.1">
    <property type="nucleotide sequence ID" value="NZ_SJPY01000002.1"/>
</dbReference>
<gene>
    <name evidence="10" type="primary">mmgC</name>
    <name evidence="10" type="ORF">Q31b_13020</name>
</gene>
<evidence type="ECO:0000256" key="6">
    <source>
        <dbReference type="SAM" id="MobiDB-lite"/>
    </source>
</evidence>
<dbReference type="InterPro" id="IPR013786">
    <property type="entry name" value="AcylCoA_DH/ox_N"/>
</dbReference>
<dbReference type="InterPro" id="IPR006091">
    <property type="entry name" value="Acyl-CoA_Oxase/DH_mid-dom"/>
</dbReference>
<feature type="region of interest" description="Disordered" evidence="6">
    <location>
        <begin position="1"/>
        <end position="20"/>
    </location>
</feature>
<dbReference type="PANTHER" id="PTHR43884">
    <property type="entry name" value="ACYL-COA DEHYDROGENASE"/>
    <property type="match status" value="1"/>
</dbReference>
<keyword evidence="5 10" id="KW-0560">Oxidoreductase</keyword>
<feature type="domain" description="Acyl-CoA oxidase/dehydrogenase middle" evidence="8">
    <location>
        <begin position="202"/>
        <end position="262"/>
    </location>
</feature>
<feature type="compositionally biased region" description="Basic and acidic residues" evidence="6">
    <location>
        <begin position="1"/>
        <end position="16"/>
    </location>
</feature>
<dbReference type="Proteomes" id="UP000315471">
    <property type="component" value="Unassembled WGS sequence"/>
</dbReference>
<evidence type="ECO:0000256" key="4">
    <source>
        <dbReference type="ARBA" id="ARBA00022827"/>
    </source>
</evidence>
<dbReference type="EC" id="1.3.99.-" evidence="10"/>